<dbReference type="AlphaFoldDB" id="A0A1D2QSE7"/>
<name>A0A1D2QSE7_9GAMM</name>
<evidence type="ECO:0000313" key="1">
    <source>
        <dbReference type="EMBL" id="ODS24512.1"/>
    </source>
</evidence>
<evidence type="ECO:0000313" key="2">
    <source>
        <dbReference type="Proteomes" id="UP000242502"/>
    </source>
</evidence>
<reference evidence="1 2" key="1">
    <citation type="journal article" date="2016" name="Appl. Environ. Microbiol.">
        <title>Lack of Overt Genome Reduction in the Bryostatin-Producing Bryozoan Symbiont "Candidatus Endobugula sertula".</title>
        <authorList>
            <person name="Miller I.J."/>
            <person name="Vanee N."/>
            <person name="Fong S.S."/>
            <person name="Lim-Fong G.E."/>
            <person name="Kwan J.C."/>
        </authorList>
    </citation>
    <scope>NUCLEOTIDE SEQUENCE [LARGE SCALE GENOMIC DNA]</scope>
    <source>
        <strain evidence="1">AB1-4</strain>
    </source>
</reference>
<protein>
    <recommendedName>
        <fullName evidence="3">UspA domain-containing protein</fullName>
    </recommendedName>
</protein>
<evidence type="ECO:0008006" key="3">
    <source>
        <dbReference type="Google" id="ProtNLM"/>
    </source>
</evidence>
<dbReference type="InterPro" id="IPR014729">
    <property type="entry name" value="Rossmann-like_a/b/a_fold"/>
</dbReference>
<dbReference type="EMBL" id="MDLC01000008">
    <property type="protein sequence ID" value="ODS24512.1"/>
    <property type="molecule type" value="Genomic_DNA"/>
</dbReference>
<dbReference type="Gene3D" id="3.40.50.620">
    <property type="entry name" value="HUPs"/>
    <property type="match status" value="1"/>
</dbReference>
<sequence length="102" mass="11217">MEPLGSLGNAVIHTYLQPEVIKELTTVGMESIIDQIRFRVIDSLTEEYMSGDIDLPRLGEVIVKAASPEKAILETAEEYNADLLILGIHSPEVDGRHLVSNS</sequence>
<dbReference type="Proteomes" id="UP000242502">
    <property type="component" value="Unassembled WGS sequence"/>
</dbReference>
<dbReference type="SUPFAM" id="SSF52402">
    <property type="entry name" value="Adenine nucleotide alpha hydrolases-like"/>
    <property type="match status" value="1"/>
</dbReference>
<comment type="caution">
    <text evidence="1">The sequence shown here is derived from an EMBL/GenBank/DDBJ whole genome shotgun (WGS) entry which is preliminary data.</text>
</comment>
<accession>A0A1D2QSE7</accession>
<proteinExistence type="predicted"/>
<dbReference type="STRING" id="62101.AB835_03480"/>
<organism evidence="1 2">
    <name type="scientific">Candidatus Endobugula sertula</name>
    <name type="common">Bugula neritina bacterial symbiont</name>
    <dbReference type="NCBI Taxonomy" id="62101"/>
    <lineage>
        <taxon>Bacteria</taxon>
        <taxon>Pseudomonadati</taxon>
        <taxon>Pseudomonadota</taxon>
        <taxon>Gammaproteobacteria</taxon>
        <taxon>Cellvibrionales</taxon>
        <taxon>Cellvibrionaceae</taxon>
        <taxon>Candidatus Endobugula</taxon>
    </lineage>
</organism>
<gene>
    <name evidence="1" type="ORF">AB835_03480</name>
</gene>